<evidence type="ECO:0000313" key="2">
    <source>
        <dbReference type="EMBL" id="KAF7784632.1"/>
    </source>
</evidence>
<dbReference type="PROSITE" id="PS50181">
    <property type="entry name" value="FBOX"/>
    <property type="match status" value="1"/>
</dbReference>
<evidence type="ECO:0000259" key="1">
    <source>
        <dbReference type="PROSITE" id="PS50181"/>
    </source>
</evidence>
<comment type="caution">
    <text evidence="2">The sequence shown here is derived from an EMBL/GenBank/DDBJ whole genome shotgun (WGS) entry which is preliminary data.</text>
</comment>
<dbReference type="Proteomes" id="UP000629468">
    <property type="component" value="Unassembled WGS sequence"/>
</dbReference>
<organism evidence="2 3">
    <name type="scientific">Agaricus bisporus var. burnettii</name>
    <dbReference type="NCBI Taxonomy" id="192524"/>
    <lineage>
        <taxon>Eukaryota</taxon>
        <taxon>Fungi</taxon>
        <taxon>Dikarya</taxon>
        <taxon>Basidiomycota</taxon>
        <taxon>Agaricomycotina</taxon>
        <taxon>Agaricomycetes</taxon>
        <taxon>Agaricomycetidae</taxon>
        <taxon>Agaricales</taxon>
        <taxon>Agaricineae</taxon>
        <taxon>Agaricaceae</taxon>
        <taxon>Agaricus</taxon>
    </lineage>
</organism>
<gene>
    <name evidence="2" type="ORF">Agabi119p4_797</name>
</gene>
<sequence>MSTAFHSKVHLLSLPNEMLDRILCNLNFQALLKCKEVCKKLKVYIESAKETSYIIELALAGLEHNTTNTWSKAACLESLRKYQSGWEKLEWSEETTIPMLTAGMWDLYGGILAQADENQTFHFLRLPSDSRRIEKKSWTVEPNVGDEVVKDFAFDPSQDLLILITPPTAAFPHMSLYLRTLMTNENHPLAIQPFLRHKVDLLTGRWIPTSLKIMQDYIGLVSFYRAPVDEEDSSDLKEFRIWNWKTDKLELAIQTNDTRSFAFASDKHVILANQYIPDDLENSECYLVLIDFKAEDEKMKKLSEVQNSVKLCYPDRVAGTALMSFGISSELPPGWTPGKDDTSPFFVAKDERIFTVSIRFRRGRDFAFDHFIPLAAFQKCTNRPSSTRELKWSEWAPTETRLIQTSLPASLVWANFTYGSRSIARELRKKSFSALVYDFNQRACRRDAILNGTSTAPGKIVGGDEAVWKDTLETSLPFRVCSRSLPNIRPRTQALMCSGDNIILVDNTSGEMRIYTF</sequence>
<proteinExistence type="predicted"/>
<dbReference type="InterPro" id="IPR001810">
    <property type="entry name" value="F-box_dom"/>
</dbReference>
<dbReference type="Pfam" id="PF00646">
    <property type="entry name" value="F-box"/>
    <property type="match status" value="1"/>
</dbReference>
<dbReference type="SMART" id="SM00256">
    <property type="entry name" value="FBOX"/>
    <property type="match status" value="1"/>
</dbReference>
<dbReference type="EMBL" id="JABXXO010000001">
    <property type="protein sequence ID" value="KAF7784632.1"/>
    <property type="molecule type" value="Genomic_DNA"/>
</dbReference>
<protein>
    <recommendedName>
        <fullName evidence="1">F-box domain-containing protein</fullName>
    </recommendedName>
</protein>
<dbReference type="InterPro" id="IPR036047">
    <property type="entry name" value="F-box-like_dom_sf"/>
</dbReference>
<reference evidence="2 3" key="1">
    <citation type="journal article" name="Sci. Rep.">
        <title>Telomere-to-telomere assembled and centromere annotated genomes of the two main subspecies of the button mushroom Agaricus bisporus reveal especially polymorphic chromosome ends.</title>
        <authorList>
            <person name="Sonnenberg A.S.M."/>
            <person name="Sedaghat-Telgerd N."/>
            <person name="Lavrijssen B."/>
            <person name="Ohm R.A."/>
            <person name="Hendrickx P.M."/>
            <person name="Scholtmeijer K."/>
            <person name="Baars J.J.P."/>
            <person name="van Peer A."/>
        </authorList>
    </citation>
    <scope>NUCLEOTIDE SEQUENCE [LARGE SCALE GENOMIC DNA]</scope>
    <source>
        <strain evidence="2 3">H119_p4</strain>
    </source>
</reference>
<name>A0A8H7KLD8_AGABI</name>
<evidence type="ECO:0000313" key="3">
    <source>
        <dbReference type="Proteomes" id="UP000629468"/>
    </source>
</evidence>
<dbReference type="AlphaFoldDB" id="A0A8H7KLD8"/>
<accession>A0A8H7KLD8</accession>
<dbReference type="SUPFAM" id="SSF81383">
    <property type="entry name" value="F-box domain"/>
    <property type="match status" value="1"/>
</dbReference>
<feature type="domain" description="F-box" evidence="1">
    <location>
        <begin position="8"/>
        <end position="57"/>
    </location>
</feature>